<evidence type="ECO:0000256" key="4">
    <source>
        <dbReference type="ARBA" id="ARBA00023128"/>
    </source>
</evidence>
<proteinExistence type="inferred from homology"/>
<dbReference type="SUPFAM" id="SSF81419">
    <property type="entry name" value="Mitochondrial cytochrome c oxidase subunit VIIa"/>
    <property type="match status" value="1"/>
</dbReference>
<name>A0A9P6UCZ4_9FUNG</name>
<dbReference type="EMBL" id="JAAAJB010000012">
    <property type="protein sequence ID" value="KAG0270064.1"/>
    <property type="molecule type" value="Genomic_DNA"/>
</dbReference>
<evidence type="ECO:0000313" key="8">
    <source>
        <dbReference type="Proteomes" id="UP000807716"/>
    </source>
</evidence>
<keyword evidence="6" id="KW-1133">Transmembrane helix</keyword>
<keyword evidence="3" id="KW-0999">Mitochondrion inner membrane</keyword>
<evidence type="ECO:0000256" key="3">
    <source>
        <dbReference type="ARBA" id="ARBA00022792"/>
    </source>
</evidence>
<keyword evidence="8" id="KW-1185">Reference proteome</keyword>
<comment type="caution">
    <text evidence="7">The sequence shown here is derived from an EMBL/GenBank/DDBJ whole genome shotgun (WGS) entry which is preliminary data.</text>
</comment>
<keyword evidence="4" id="KW-0496">Mitochondrion</keyword>
<evidence type="ECO:0000256" key="6">
    <source>
        <dbReference type="SAM" id="Phobius"/>
    </source>
</evidence>
<sequence>MSLINRPNPVPRLQRMYQTPSASPIYLRRGGDKVIMAGFTAILTVGLIGSLWGTQKMARGIKN</sequence>
<dbReference type="Proteomes" id="UP000807716">
    <property type="component" value="Unassembled WGS sequence"/>
</dbReference>
<evidence type="ECO:0000256" key="5">
    <source>
        <dbReference type="ARBA" id="ARBA00023136"/>
    </source>
</evidence>
<dbReference type="GO" id="GO:0005743">
    <property type="term" value="C:mitochondrial inner membrane"/>
    <property type="evidence" value="ECO:0007669"/>
    <property type="project" value="UniProtKB-SubCell"/>
</dbReference>
<evidence type="ECO:0000313" key="7">
    <source>
        <dbReference type="EMBL" id="KAG0270064.1"/>
    </source>
</evidence>
<feature type="transmembrane region" description="Helical" evidence="6">
    <location>
        <begin position="34"/>
        <end position="53"/>
    </location>
</feature>
<keyword evidence="5 6" id="KW-0472">Membrane</keyword>
<accession>A0A9P6UCZ4</accession>
<gene>
    <name evidence="7" type="ORF">DFQ27_000721</name>
</gene>
<comment type="subcellular location">
    <subcellularLocation>
        <location evidence="1">Mitochondrion inner membrane</location>
    </subcellularLocation>
</comment>
<dbReference type="AlphaFoldDB" id="A0A9P6UCZ4"/>
<dbReference type="OrthoDB" id="5511599at2759"/>
<comment type="similarity">
    <text evidence="2">Belongs to the cytochrome c oxidase VIIa family.</text>
</comment>
<dbReference type="Pfam" id="PF02238">
    <property type="entry name" value="COX7a"/>
    <property type="match status" value="1"/>
</dbReference>
<dbReference type="InterPro" id="IPR039297">
    <property type="entry name" value="COX7a"/>
</dbReference>
<evidence type="ECO:0000256" key="1">
    <source>
        <dbReference type="ARBA" id="ARBA00004273"/>
    </source>
</evidence>
<dbReference type="InterPro" id="IPR036539">
    <property type="entry name" value="Cyt_c_oxidase_su7a_sf"/>
</dbReference>
<organism evidence="7 8">
    <name type="scientific">Actinomortierella ambigua</name>
    <dbReference type="NCBI Taxonomy" id="1343610"/>
    <lineage>
        <taxon>Eukaryota</taxon>
        <taxon>Fungi</taxon>
        <taxon>Fungi incertae sedis</taxon>
        <taxon>Mucoromycota</taxon>
        <taxon>Mortierellomycotina</taxon>
        <taxon>Mortierellomycetes</taxon>
        <taxon>Mortierellales</taxon>
        <taxon>Mortierellaceae</taxon>
        <taxon>Actinomortierella</taxon>
    </lineage>
</organism>
<keyword evidence="6" id="KW-0812">Transmembrane</keyword>
<reference evidence="7" key="1">
    <citation type="journal article" date="2020" name="Fungal Divers.">
        <title>Resolving the Mortierellaceae phylogeny through synthesis of multi-gene phylogenetics and phylogenomics.</title>
        <authorList>
            <person name="Vandepol N."/>
            <person name="Liber J."/>
            <person name="Desiro A."/>
            <person name="Na H."/>
            <person name="Kennedy M."/>
            <person name="Barry K."/>
            <person name="Grigoriev I.V."/>
            <person name="Miller A.N."/>
            <person name="O'Donnell K."/>
            <person name="Stajich J.E."/>
            <person name="Bonito G."/>
        </authorList>
    </citation>
    <scope>NUCLEOTIDE SEQUENCE</scope>
    <source>
        <strain evidence="7">BC1065</strain>
    </source>
</reference>
<dbReference type="GO" id="GO:0006123">
    <property type="term" value="P:mitochondrial electron transport, cytochrome c to oxygen"/>
    <property type="evidence" value="ECO:0007669"/>
    <property type="project" value="InterPro"/>
</dbReference>
<dbReference type="GO" id="GO:0045277">
    <property type="term" value="C:respiratory chain complex IV"/>
    <property type="evidence" value="ECO:0007669"/>
    <property type="project" value="InterPro"/>
</dbReference>
<evidence type="ECO:0000256" key="2">
    <source>
        <dbReference type="ARBA" id="ARBA00009331"/>
    </source>
</evidence>
<protein>
    <submittedName>
        <fullName evidence="7">Uncharacterized protein</fullName>
    </submittedName>
</protein>